<dbReference type="Proteomes" id="UP001152795">
    <property type="component" value="Unassembled WGS sequence"/>
</dbReference>
<comment type="caution">
    <text evidence="1">The sequence shown here is derived from an EMBL/GenBank/DDBJ whole genome shotgun (WGS) entry which is preliminary data.</text>
</comment>
<protein>
    <submittedName>
        <fullName evidence="1">Uncharacterized protein</fullName>
    </submittedName>
</protein>
<proteinExistence type="predicted"/>
<dbReference type="AlphaFoldDB" id="A0A6S7LAT0"/>
<name>A0A6S7LAT0_PARCT</name>
<evidence type="ECO:0000313" key="2">
    <source>
        <dbReference type="Proteomes" id="UP001152795"/>
    </source>
</evidence>
<evidence type="ECO:0000313" key="1">
    <source>
        <dbReference type="EMBL" id="CAB4029619.1"/>
    </source>
</evidence>
<feature type="non-terminal residue" evidence="1">
    <location>
        <position position="1"/>
    </location>
</feature>
<sequence length="116" mass="12753">ERDKELAVVQRAMLNITGPLSTLHDRLENNLPVSPTELKLLVEQSLCLVGSANSQLSVLRRKKVLASINKSKIDLANQPLPNAQRWLFGDDFPSIASKEAELSRGLEKNLAPTAPN</sequence>
<dbReference type="EMBL" id="CACRXK020016296">
    <property type="protein sequence ID" value="CAB4029619.1"/>
    <property type="molecule type" value="Genomic_DNA"/>
</dbReference>
<organism evidence="1 2">
    <name type="scientific">Paramuricea clavata</name>
    <name type="common">Red gorgonian</name>
    <name type="synonym">Violescent sea-whip</name>
    <dbReference type="NCBI Taxonomy" id="317549"/>
    <lineage>
        <taxon>Eukaryota</taxon>
        <taxon>Metazoa</taxon>
        <taxon>Cnidaria</taxon>
        <taxon>Anthozoa</taxon>
        <taxon>Octocorallia</taxon>
        <taxon>Malacalcyonacea</taxon>
        <taxon>Plexauridae</taxon>
        <taxon>Paramuricea</taxon>
    </lineage>
</organism>
<keyword evidence="2" id="KW-1185">Reference proteome</keyword>
<accession>A0A6S7LAT0</accession>
<gene>
    <name evidence="1" type="ORF">PACLA_8A009527</name>
</gene>
<reference evidence="1" key="1">
    <citation type="submission" date="2020-04" db="EMBL/GenBank/DDBJ databases">
        <authorList>
            <person name="Alioto T."/>
            <person name="Alioto T."/>
            <person name="Gomez Garrido J."/>
        </authorList>
    </citation>
    <scope>NUCLEOTIDE SEQUENCE</scope>
    <source>
        <strain evidence="1">A484AB</strain>
    </source>
</reference>